<dbReference type="GO" id="GO:0004252">
    <property type="term" value="F:serine-type endopeptidase activity"/>
    <property type="evidence" value="ECO:0007669"/>
    <property type="project" value="InterPro"/>
</dbReference>
<keyword evidence="3" id="KW-0812">Transmembrane</keyword>
<dbReference type="PANTHER" id="PTHR43390:SF1">
    <property type="entry name" value="CHLOROPLAST PROCESSING PEPTIDASE"/>
    <property type="match status" value="1"/>
</dbReference>
<evidence type="ECO:0000259" key="4">
    <source>
        <dbReference type="Pfam" id="PF10502"/>
    </source>
</evidence>
<dbReference type="EMBL" id="JAAXPR010000035">
    <property type="protein sequence ID" value="NKZ21386.1"/>
    <property type="molecule type" value="Genomic_DNA"/>
</dbReference>
<dbReference type="Gene3D" id="2.10.109.10">
    <property type="entry name" value="Umud Fragment, subunit A"/>
    <property type="match status" value="1"/>
</dbReference>
<dbReference type="NCBIfam" id="TIGR02227">
    <property type="entry name" value="sigpep_I_bact"/>
    <property type="match status" value="1"/>
</dbReference>
<gene>
    <name evidence="5" type="primary">lepB</name>
    <name evidence="5" type="ORF">HF992_11290</name>
</gene>
<dbReference type="PANTHER" id="PTHR43390">
    <property type="entry name" value="SIGNAL PEPTIDASE I"/>
    <property type="match status" value="1"/>
</dbReference>
<dbReference type="GO" id="GO:0005886">
    <property type="term" value="C:plasma membrane"/>
    <property type="evidence" value="ECO:0007669"/>
    <property type="project" value="UniProtKB-SubCell"/>
</dbReference>
<keyword evidence="6" id="KW-1185">Reference proteome</keyword>
<dbReference type="GO" id="GO:0006465">
    <property type="term" value="P:signal peptide processing"/>
    <property type="evidence" value="ECO:0007669"/>
    <property type="project" value="InterPro"/>
</dbReference>
<dbReference type="InterPro" id="IPR036286">
    <property type="entry name" value="LexA/Signal_pep-like_sf"/>
</dbReference>
<keyword evidence="3 5" id="KW-0378">Hydrolase</keyword>
<dbReference type="Pfam" id="PF10502">
    <property type="entry name" value="Peptidase_S26"/>
    <property type="match status" value="1"/>
</dbReference>
<dbReference type="RefSeq" id="WP_168550111.1">
    <property type="nucleotide sequence ID" value="NZ_JAAXPR010000035.1"/>
</dbReference>
<organism evidence="5 6">
    <name type="scientific">Streptococcus ovuberis</name>
    <dbReference type="NCBI Taxonomy" id="1936207"/>
    <lineage>
        <taxon>Bacteria</taxon>
        <taxon>Bacillati</taxon>
        <taxon>Bacillota</taxon>
        <taxon>Bacilli</taxon>
        <taxon>Lactobacillales</taxon>
        <taxon>Streptococcaceae</taxon>
        <taxon>Streptococcus</taxon>
    </lineage>
</organism>
<comment type="subcellular location">
    <subcellularLocation>
        <location evidence="1">Cell membrane</location>
        <topology evidence="1">Single-pass type II membrane protein</topology>
    </subcellularLocation>
    <subcellularLocation>
        <location evidence="3">Membrane</location>
        <topology evidence="3">Single-pass type II membrane protein</topology>
    </subcellularLocation>
</comment>
<dbReference type="GO" id="GO:0009003">
    <property type="term" value="F:signal peptidase activity"/>
    <property type="evidence" value="ECO:0007669"/>
    <property type="project" value="UniProtKB-EC"/>
</dbReference>
<proteinExistence type="inferred from homology"/>
<evidence type="ECO:0000256" key="2">
    <source>
        <dbReference type="ARBA" id="ARBA00009370"/>
    </source>
</evidence>
<comment type="similarity">
    <text evidence="2 3">Belongs to the peptidase S26 family.</text>
</comment>
<dbReference type="InterPro" id="IPR000223">
    <property type="entry name" value="Pept_S26A_signal_pept_1"/>
</dbReference>
<comment type="caution">
    <text evidence="5">The sequence shown here is derived from an EMBL/GenBank/DDBJ whole genome shotgun (WGS) entry which is preliminary data.</text>
</comment>
<name>A0A7X6N1T1_9STRE</name>
<accession>A0A7X6N1T1</accession>
<dbReference type="Proteomes" id="UP000522720">
    <property type="component" value="Unassembled WGS sequence"/>
</dbReference>
<feature type="transmembrane region" description="Helical" evidence="3">
    <location>
        <begin position="6"/>
        <end position="27"/>
    </location>
</feature>
<dbReference type="InterPro" id="IPR019533">
    <property type="entry name" value="Peptidase_S26"/>
</dbReference>
<dbReference type="AlphaFoldDB" id="A0A7X6N1T1"/>
<evidence type="ECO:0000256" key="1">
    <source>
        <dbReference type="ARBA" id="ARBA00004401"/>
    </source>
</evidence>
<evidence type="ECO:0000313" key="5">
    <source>
        <dbReference type="EMBL" id="NKZ21386.1"/>
    </source>
</evidence>
<dbReference type="EC" id="3.4.21.89" evidence="3"/>
<dbReference type="SUPFAM" id="SSF51306">
    <property type="entry name" value="LexA/Signal peptidase"/>
    <property type="match status" value="1"/>
</dbReference>
<comment type="catalytic activity">
    <reaction evidence="3">
        <text>Cleavage of hydrophobic, N-terminal signal or leader sequences from secreted and periplasmic proteins.</text>
        <dbReference type="EC" id="3.4.21.89"/>
    </reaction>
</comment>
<evidence type="ECO:0000256" key="3">
    <source>
        <dbReference type="RuleBase" id="RU362042"/>
    </source>
</evidence>
<keyword evidence="3" id="KW-1133">Transmembrane helix</keyword>
<reference evidence="5 6" key="1">
    <citation type="submission" date="2020-04" db="EMBL/GenBank/DDBJ databases">
        <title>MicrobeNet Type strains.</title>
        <authorList>
            <person name="Nicholson A.C."/>
        </authorList>
    </citation>
    <scope>NUCLEOTIDE SEQUENCE [LARGE SCALE GENOMIC DNA]</scope>
    <source>
        <strain evidence="5 6">CCUG 69612</strain>
    </source>
</reference>
<protein>
    <recommendedName>
        <fullName evidence="3">Signal peptidase I</fullName>
        <ecNumber evidence="3">3.4.21.89</ecNumber>
    </recommendedName>
</protein>
<feature type="domain" description="Peptidase S26" evidence="4">
    <location>
        <begin position="10"/>
        <end position="171"/>
    </location>
</feature>
<dbReference type="PRINTS" id="PR00727">
    <property type="entry name" value="LEADERPTASE"/>
</dbReference>
<sequence>MVKRDLITNLVLILLFIGALIGLRLYVFEPYTVTRSDANDFIAQNDQVLALKTAKPAYKDLVLYEVDGKDYVGRVIAKPGDSVTYMADVLYLNNVSKDEPYLERLKNAYQKRLPGEYFTDDFSIESLTQTVDGVIPSRDYLILNDDRTNTADSRTFGLISKKQIKGVIYFRISPLSEFGFVDSY</sequence>
<evidence type="ECO:0000313" key="6">
    <source>
        <dbReference type="Proteomes" id="UP000522720"/>
    </source>
</evidence>
<keyword evidence="3" id="KW-0472">Membrane</keyword>
<keyword evidence="3" id="KW-0645">Protease</keyword>